<keyword evidence="3 8" id="KW-0285">Flavoprotein</keyword>
<dbReference type="InterPro" id="IPR020946">
    <property type="entry name" value="Flavin_mOase-like"/>
</dbReference>
<comment type="caution">
    <text evidence="9">The sequence shown here is derived from an EMBL/GenBank/DDBJ whole genome shotgun (WGS) entry which is preliminary data.</text>
</comment>
<dbReference type="Gene3D" id="3.50.50.60">
    <property type="entry name" value="FAD/NAD(P)-binding domain"/>
    <property type="match status" value="2"/>
</dbReference>
<dbReference type="EC" id="1.-.-.-" evidence="8"/>
<keyword evidence="7 8" id="KW-0503">Monooxygenase</keyword>
<dbReference type="GO" id="GO:0004499">
    <property type="term" value="F:N,N-dimethylaniline monooxygenase activity"/>
    <property type="evidence" value="ECO:0007669"/>
    <property type="project" value="InterPro"/>
</dbReference>
<dbReference type="InterPro" id="IPR036188">
    <property type="entry name" value="FAD/NAD-bd_sf"/>
</dbReference>
<evidence type="ECO:0000256" key="3">
    <source>
        <dbReference type="ARBA" id="ARBA00022630"/>
    </source>
</evidence>
<evidence type="ECO:0000256" key="7">
    <source>
        <dbReference type="ARBA" id="ARBA00023033"/>
    </source>
</evidence>
<evidence type="ECO:0000256" key="4">
    <source>
        <dbReference type="ARBA" id="ARBA00022827"/>
    </source>
</evidence>
<gene>
    <name evidence="9" type="ORF">KQX54_003050</name>
</gene>
<dbReference type="FunFam" id="3.50.50.60:FF:000138">
    <property type="entry name" value="Flavin-containing monooxygenase"/>
    <property type="match status" value="1"/>
</dbReference>
<dbReference type="AlphaFoldDB" id="A0AAV7HNR4"/>
<protein>
    <recommendedName>
        <fullName evidence="8">Flavin-containing monooxygenase</fullName>
        <ecNumber evidence="8">1.-.-.-</ecNumber>
    </recommendedName>
</protein>
<organism evidence="9 10">
    <name type="scientific">Cotesia glomerata</name>
    <name type="common">Lepidopteran parasitic wasp</name>
    <name type="synonym">Apanteles glomeratus</name>
    <dbReference type="NCBI Taxonomy" id="32391"/>
    <lineage>
        <taxon>Eukaryota</taxon>
        <taxon>Metazoa</taxon>
        <taxon>Ecdysozoa</taxon>
        <taxon>Arthropoda</taxon>
        <taxon>Hexapoda</taxon>
        <taxon>Insecta</taxon>
        <taxon>Pterygota</taxon>
        <taxon>Neoptera</taxon>
        <taxon>Endopterygota</taxon>
        <taxon>Hymenoptera</taxon>
        <taxon>Apocrita</taxon>
        <taxon>Ichneumonoidea</taxon>
        <taxon>Braconidae</taxon>
        <taxon>Microgastrinae</taxon>
        <taxon>Cotesia</taxon>
    </lineage>
</organism>
<comment type="cofactor">
    <cofactor evidence="1 8">
        <name>FAD</name>
        <dbReference type="ChEBI" id="CHEBI:57692"/>
    </cofactor>
</comment>
<keyword evidence="6 8" id="KW-0560">Oxidoreductase</keyword>
<dbReference type="Pfam" id="PF00743">
    <property type="entry name" value="FMO-like"/>
    <property type="match status" value="2"/>
</dbReference>
<dbReference type="PANTHER" id="PTHR23023">
    <property type="entry name" value="DIMETHYLANILINE MONOOXYGENASE"/>
    <property type="match status" value="1"/>
</dbReference>
<dbReference type="SUPFAM" id="SSF51905">
    <property type="entry name" value="FAD/NAD(P)-binding domain"/>
    <property type="match status" value="2"/>
</dbReference>
<proteinExistence type="inferred from homology"/>
<evidence type="ECO:0000256" key="8">
    <source>
        <dbReference type="RuleBase" id="RU361177"/>
    </source>
</evidence>
<evidence type="ECO:0000313" key="9">
    <source>
        <dbReference type="EMBL" id="KAH0545787.1"/>
    </source>
</evidence>
<dbReference type="PRINTS" id="PR00370">
    <property type="entry name" value="FMOXYGENASE"/>
</dbReference>
<dbReference type="InterPro" id="IPR000960">
    <property type="entry name" value="Flavin_mOase"/>
</dbReference>
<name>A0AAV7HNR4_COTGL</name>
<evidence type="ECO:0000256" key="2">
    <source>
        <dbReference type="ARBA" id="ARBA00009183"/>
    </source>
</evidence>
<dbReference type="EMBL" id="JAHXZJ010002237">
    <property type="protein sequence ID" value="KAH0545787.1"/>
    <property type="molecule type" value="Genomic_DNA"/>
</dbReference>
<comment type="similarity">
    <text evidence="2 8">Belongs to the FMO family.</text>
</comment>
<reference evidence="9 10" key="1">
    <citation type="journal article" date="2021" name="J. Hered.">
        <title>A chromosome-level genome assembly of the parasitoid wasp, Cotesia glomerata (Hymenoptera: Braconidae).</title>
        <authorList>
            <person name="Pinto B.J."/>
            <person name="Weis J.J."/>
            <person name="Gamble T."/>
            <person name="Ode P.J."/>
            <person name="Paul R."/>
            <person name="Zaspel J.M."/>
        </authorList>
    </citation>
    <scope>NUCLEOTIDE SEQUENCE [LARGE SCALE GENOMIC DNA]</scope>
    <source>
        <strain evidence="9">CgM1</strain>
    </source>
</reference>
<accession>A0AAV7HNR4</accession>
<evidence type="ECO:0000256" key="6">
    <source>
        <dbReference type="ARBA" id="ARBA00023002"/>
    </source>
</evidence>
<dbReference type="Proteomes" id="UP000826195">
    <property type="component" value="Unassembled WGS sequence"/>
</dbReference>
<dbReference type="GO" id="GO:0050660">
    <property type="term" value="F:flavin adenine dinucleotide binding"/>
    <property type="evidence" value="ECO:0007669"/>
    <property type="project" value="InterPro"/>
</dbReference>
<keyword evidence="5" id="KW-0521">NADP</keyword>
<sequence>MRIAIIGAGSAGLAALRQVTYYLTTGDNQNEDKVTEVVCYEKTDQVGGIWVYTPETGVDQYGLPIHSSMYKNLRTNLPKEVMGFPDFPMPENPKSYISRTEVLDFLNYFCDNFKLRSLIKFRHNVECIEPSGKPEENQVSGSSTKWTVTVKNLETSVIAKEIFDAVMVCNGHYFEPSLPIIEGHDKFQGQQLHSHDYRVPETFANKTVVVVGAGPSGMDLALEISSKAKQVIFSHHSRKPIRTVFPENVIQKPDIARIEETGVVFSNGDFQKVDIIFYCTGYRYSFPFLAKSCGIKVESNMVTPLWKHLVSINNPTLALIGIPYYICAFNMFDLQVRFLLKFWTNEKQFPSKEEMLAEEATELKKKLEKGLEKRHFHMMGSEQSNYYDDLSNTAGITPLPPVLTKLHNHRSLRFLDDLIHYREERYKIIDDYNYIQL</sequence>
<dbReference type="InterPro" id="IPR050346">
    <property type="entry name" value="FMO-like"/>
</dbReference>
<dbReference type="PIRSF" id="PIRSF000332">
    <property type="entry name" value="FMO"/>
    <property type="match status" value="1"/>
</dbReference>
<evidence type="ECO:0000313" key="10">
    <source>
        <dbReference type="Proteomes" id="UP000826195"/>
    </source>
</evidence>
<dbReference type="GO" id="GO:0050661">
    <property type="term" value="F:NADP binding"/>
    <property type="evidence" value="ECO:0007669"/>
    <property type="project" value="InterPro"/>
</dbReference>
<evidence type="ECO:0000256" key="5">
    <source>
        <dbReference type="ARBA" id="ARBA00022857"/>
    </source>
</evidence>
<keyword evidence="4 8" id="KW-0274">FAD</keyword>
<evidence type="ECO:0000256" key="1">
    <source>
        <dbReference type="ARBA" id="ARBA00001974"/>
    </source>
</evidence>
<keyword evidence="10" id="KW-1185">Reference proteome</keyword>